<name>A0A812MS36_9DINO</name>
<evidence type="ECO:0000256" key="1">
    <source>
        <dbReference type="PROSITE-ProRule" id="PRU00742"/>
    </source>
</evidence>
<gene>
    <name evidence="2" type="primary">ARG</name>
    <name evidence="2" type="ORF">SNEC2469_LOCUS6228</name>
</gene>
<evidence type="ECO:0000313" key="3">
    <source>
        <dbReference type="Proteomes" id="UP000601435"/>
    </source>
</evidence>
<organism evidence="2 3">
    <name type="scientific">Symbiodinium necroappetens</name>
    <dbReference type="NCBI Taxonomy" id="1628268"/>
    <lineage>
        <taxon>Eukaryota</taxon>
        <taxon>Sar</taxon>
        <taxon>Alveolata</taxon>
        <taxon>Dinophyceae</taxon>
        <taxon>Suessiales</taxon>
        <taxon>Symbiodiniaceae</taxon>
        <taxon>Symbiodinium</taxon>
    </lineage>
</organism>
<dbReference type="Gene3D" id="3.40.800.10">
    <property type="entry name" value="Ureohydrolase domain"/>
    <property type="match status" value="1"/>
</dbReference>
<comment type="similarity">
    <text evidence="1">Belongs to the arginase family.</text>
</comment>
<dbReference type="Proteomes" id="UP000601435">
    <property type="component" value="Unassembled WGS sequence"/>
</dbReference>
<dbReference type="EMBL" id="CAJNJA010011030">
    <property type="protein sequence ID" value="CAE7265655.1"/>
    <property type="molecule type" value="Genomic_DNA"/>
</dbReference>
<accession>A0A812MS36</accession>
<dbReference type="InterPro" id="IPR023696">
    <property type="entry name" value="Ureohydrolase_dom_sf"/>
</dbReference>
<evidence type="ECO:0000313" key="2">
    <source>
        <dbReference type="EMBL" id="CAE7265655.1"/>
    </source>
</evidence>
<proteinExistence type="inferred from homology"/>
<dbReference type="Pfam" id="PF00491">
    <property type="entry name" value="Arginase"/>
    <property type="match status" value="1"/>
</dbReference>
<reference evidence="2" key="1">
    <citation type="submission" date="2021-02" db="EMBL/GenBank/DDBJ databases">
        <authorList>
            <person name="Dougan E. K."/>
            <person name="Rhodes N."/>
            <person name="Thang M."/>
            <person name="Chan C."/>
        </authorList>
    </citation>
    <scope>NUCLEOTIDE SEQUENCE</scope>
</reference>
<sequence length="107" mass="11968">MHQLPVPEPEAGEEEDSVKFRRSLRKVLASASELLRAEQPSQVWTVGGDCSVDLTPISYLAERYGERLCVAYVDAHCDLNKEAAKPRQRGSLRRAFSGPFCRISSVF</sequence>
<dbReference type="SUPFAM" id="SSF52768">
    <property type="entry name" value="Arginase/deacetylase"/>
    <property type="match status" value="1"/>
</dbReference>
<dbReference type="PROSITE" id="PS51409">
    <property type="entry name" value="ARGINASE_2"/>
    <property type="match status" value="1"/>
</dbReference>
<keyword evidence="3" id="KW-1185">Reference proteome</keyword>
<dbReference type="InterPro" id="IPR006035">
    <property type="entry name" value="Ureohydrolase"/>
</dbReference>
<protein>
    <submittedName>
        <fullName evidence="2">ARG protein</fullName>
    </submittedName>
</protein>
<dbReference type="OrthoDB" id="9992747at2759"/>
<dbReference type="AlphaFoldDB" id="A0A812MS36"/>
<dbReference type="GO" id="GO:0046872">
    <property type="term" value="F:metal ion binding"/>
    <property type="evidence" value="ECO:0007669"/>
    <property type="project" value="InterPro"/>
</dbReference>
<comment type="caution">
    <text evidence="2">The sequence shown here is derived from an EMBL/GenBank/DDBJ whole genome shotgun (WGS) entry which is preliminary data.</text>
</comment>